<comment type="caution">
    <text evidence="1">The sequence shown here is derived from an EMBL/GenBank/DDBJ whole genome shotgun (WGS) entry which is preliminary data.</text>
</comment>
<dbReference type="Proteomes" id="UP001159363">
    <property type="component" value="Chromosome 7"/>
</dbReference>
<evidence type="ECO:0000313" key="2">
    <source>
        <dbReference type="Proteomes" id="UP001159363"/>
    </source>
</evidence>
<accession>A0ABQ9GYX0</accession>
<gene>
    <name evidence="1" type="ORF">PR048_021672</name>
</gene>
<reference evidence="1 2" key="1">
    <citation type="submission" date="2023-02" db="EMBL/GenBank/DDBJ databases">
        <title>LHISI_Scaffold_Assembly.</title>
        <authorList>
            <person name="Stuart O.P."/>
            <person name="Cleave R."/>
            <person name="Magrath M.J.L."/>
            <person name="Mikheyev A.S."/>
        </authorList>
    </citation>
    <scope>NUCLEOTIDE SEQUENCE [LARGE SCALE GENOMIC DNA]</scope>
    <source>
        <strain evidence="1">Daus_M_001</strain>
        <tissue evidence="1">Leg muscle</tissue>
    </source>
</reference>
<dbReference type="EMBL" id="JARBHB010000008">
    <property type="protein sequence ID" value="KAJ8877218.1"/>
    <property type="molecule type" value="Genomic_DNA"/>
</dbReference>
<protein>
    <recommendedName>
        <fullName evidence="3">PiggyBac transposable element-derived protein 4 C-terminal zinc-ribbon domain-containing protein</fullName>
    </recommendedName>
</protein>
<name>A0ABQ9GYX0_9NEOP</name>
<proteinExistence type="predicted"/>
<keyword evidence="2" id="KW-1185">Reference proteome</keyword>
<evidence type="ECO:0008006" key="3">
    <source>
        <dbReference type="Google" id="ProtNLM"/>
    </source>
</evidence>
<sequence length="127" mass="14502">MHNSDTIDQSTGDMCKPEVITFYNLIKGVQHRLYIKTLSLDLKKPHLVTRVSIPTHPGELECIIKHVAGLHVVNNLSPPVQQFCGICPRYKNMRTKKICAKCHVPICNEHTKFVCRRYADGEKCDDE</sequence>
<evidence type="ECO:0000313" key="1">
    <source>
        <dbReference type="EMBL" id="KAJ8877218.1"/>
    </source>
</evidence>
<organism evidence="1 2">
    <name type="scientific">Dryococelus australis</name>
    <dbReference type="NCBI Taxonomy" id="614101"/>
    <lineage>
        <taxon>Eukaryota</taxon>
        <taxon>Metazoa</taxon>
        <taxon>Ecdysozoa</taxon>
        <taxon>Arthropoda</taxon>
        <taxon>Hexapoda</taxon>
        <taxon>Insecta</taxon>
        <taxon>Pterygota</taxon>
        <taxon>Neoptera</taxon>
        <taxon>Polyneoptera</taxon>
        <taxon>Phasmatodea</taxon>
        <taxon>Verophasmatodea</taxon>
        <taxon>Anareolatae</taxon>
        <taxon>Phasmatidae</taxon>
        <taxon>Eurycanthinae</taxon>
        <taxon>Dryococelus</taxon>
    </lineage>
</organism>